<dbReference type="InterPro" id="IPR000719">
    <property type="entry name" value="Prot_kinase_dom"/>
</dbReference>
<keyword evidence="6 9" id="KW-0067">ATP-binding</keyword>
<dbReference type="SUPFAM" id="SSF56112">
    <property type="entry name" value="Protein kinase-like (PK-like)"/>
    <property type="match status" value="1"/>
</dbReference>
<comment type="catalytic activity">
    <reaction evidence="8">
        <text>L-seryl-[protein] + ATP = O-phospho-L-seryl-[protein] + ADP + H(+)</text>
        <dbReference type="Rhea" id="RHEA:17989"/>
        <dbReference type="Rhea" id="RHEA-COMP:9863"/>
        <dbReference type="Rhea" id="RHEA-COMP:11604"/>
        <dbReference type="ChEBI" id="CHEBI:15378"/>
        <dbReference type="ChEBI" id="CHEBI:29999"/>
        <dbReference type="ChEBI" id="CHEBI:30616"/>
        <dbReference type="ChEBI" id="CHEBI:83421"/>
        <dbReference type="ChEBI" id="CHEBI:456216"/>
        <dbReference type="EC" id="2.7.11.1"/>
    </reaction>
</comment>
<proteinExistence type="predicted"/>
<evidence type="ECO:0000256" key="3">
    <source>
        <dbReference type="ARBA" id="ARBA00022679"/>
    </source>
</evidence>
<evidence type="ECO:0000256" key="8">
    <source>
        <dbReference type="ARBA" id="ARBA00048679"/>
    </source>
</evidence>
<keyword evidence="3" id="KW-0808">Transferase</keyword>
<dbReference type="EC" id="2.7.11.1" evidence="1"/>
<dbReference type="OrthoDB" id="5979581at2759"/>
<dbReference type="SMART" id="SM00220">
    <property type="entry name" value="S_TKc"/>
    <property type="match status" value="1"/>
</dbReference>
<reference evidence="11 12" key="1">
    <citation type="submission" date="2014-04" db="EMBL/GenBank/DDBJ databases">
        <authorList>
            <consortium name="DOE Joint Genome Institute"/>
            <person name="Kuo A."/>
            <person name="Gay G."/>
            <person name="Dore J."/>
            <person name="Kohler A."/>
            <person name="Nagy L.G."/>
            <person name="Floudas D."/>
            <person name="Copeland A."/>
            <person name="Barry K.W."/>
            <person name="Cichocki N."/>
            <person name="Veneault-Fourrey C."/>
            <person name="LaButti K."/>
            <person name="Lindquist E.A."/>
            <person name="Lipzen A."/>
            <person name="Lundell T."/>
            <person name="Morin E."/>
            <person name="Murat C."/>
            <person name="Sun H."/>
            <person name="Tunlid A."/>
            <person name="Henrissat B."/>
            <person name="Grigoriev I.V."/>
            <person name="Hibbett D.S."/>
            <person name="Martin F."/>
            <person name="Nordberg H.P."/>
            <person name="Cantor M.N."/>
            <person name="Hua S.X."/>
        </authorList>
    </citation>
    <scope>NUCLEOTIDE SEQUENCE [LARGE SCALE GENOMIC DNA]</scope>
    <source>
        <strain evidence="12">h7</strain>
    </source>
</reference>
<evidence type="ECO:0000256" key="2">
    <source>
        <dbReference type="ARBA" id="ARBA00022527"/>
    </source>
</evidence>
<dbReference type="InterPro" id="IPR011009">
    <property type="entry name" value="Kinase-like_dom_sf"/>
</dbReference>
<dbReference type="Gene3D" id="3.30.200.20">
    <property type="entry name" value="Phosphorylase Kinase, domain 1"/>
    <property type="match status" value="1"/>
</dbReference>
<keyword evidence="12" id="KW-1185">Reference proteome</keyword>
<dbReference type="HOGENOM" id="CLU_000288_81_2_1"/>
<keyword evidence="4 9" id="KW-0547">Nucleotide-binding</keyword>
<organism evidence="11 12">
    <name type="scientific">Hebeloma cylindrosporum</name>
    <dbReference type="NCBI Taxonomy" id="76867"/>
    <lineage>
        <taxon>Eukaryota</taxon>
        <taxon>Fungi</taxon>
        <taxon>Dikarya</taxon>
        <taxon>Basidiomycota</taxon>
        <taxon>Agaricomycotina</taxon>
        <taxon>Agaricomycetes</taxon>
        <taxon>Agaricomycetidae</taxon>
        <taxon>Agaricales</taxon>
        <taxon>Agaricineae</taxon>
        <taxon>Hymenogastraceae</taxon>
        <taxon>Hebeloma</taxon>
    </lineage>
</organism>
<dbReference type="Gene3D" id="1.10.510.10">
    <property type="entry name" value="Transferase(Phosphotransferase) domain 1"/>
    <property type="match status" value="1"/>
</dbReference>
<dbReference type="EMBL" id="KN831792">
    <property type="protein sequence ID" value="KIM38228.1"/>
    <property type="molecule type" value="Genomic_DNA"/>
</dbReference>
<dbReference type="GO" id="GO:0000245">
    <property type="term" value="P:spliceosomal complex assembly"/>
    <property type="evidence" value="ECO:0007669"/>
    <property type="project" value="TreeGrafter"/>
</dbReference>
<evidence type="ECO:0000256" key="4">
    <source>
        <dbReference type="ARBA" id="ARBA00022741"/>
    </source>
</evidence>
<evidence type="ECO:0000313" key="11">
    <source>
        <dbReference type="EMBL" id="KIM38228.1"/>
    </source>
</evidence>
<dbReference type="GO" id="GO:0005524">
    <property type="term" value="F:ATP binding"/>
    <property type="evidence" value="ECO:0007669"/>
    <property type="project" value="UniProtKB-UniRule"/>
</dbReference>
<evidence type="ECO:0000256" key="7">
    <source>
        <dbReference type="ARBA" id="ARBA00047899"/>
    </source>
</evidence>
<dbReference type="InterPro" id="IPR017441">
    <property type="entry name" value="Protein_kinase_ATP_BS"/>
</dbReference>
<comment type="catalytic activity">
    <reaction evidence="7">
        <text>L-threonyl-[protein] + ATP = O-phospho-L-threonyl-[protein] + ADP + H(+)</text>
        <dbReference type="Rhea" id="RHEA:46608"/>
        <dbReference type="Rhea" id="RHEA-COMP:11060"/>
        <dbReference type="Rhea" id="RHEA-COMP:11605"/>
        <dbReference type="ChEBI" id="CHEBI:15378"/>
        <dbReference type="ChEBI" id="CHEBI:30013"/>
        <dbReference type="ChEBI" id="CHEBI:30616"/>
        <dbReference type="ChEBI" id="CHEBI:61977"/>
        <dbReference type="ChEBI" id="CHEBI:456216"/>
        <dbReference type="EC" id="2.7.11.1"/>
    </reaction>
</comment>
<dbReference type="Proteomes" id="UP000053424">
    <property type="component" value="Unassembled WGS sequence"/>
</dbReference>
<dbReference type="PANTHER" id="PTHR47634">
    <property type="entry name" value="PROTEIN KINASE DOMAIN-CONTAINING PROTEIN-RELATED"/>
    <property type="match status" value="1"/>
</dbReference>
<dbReference type="InterPro" id="IPR051334">
    <property type="entry name" value="SRPK"/>
</dbReference>
<reference evidence="12" key="2">
    <citation type="submission" date="2015-01" db="EMBL/GenBank/DDBJ databases">
        <title>Evolutionary Origins and Diversification of the Mycorrhizal Mutualists.</title>
        <authorList>
            <consortium name="DOE Joint Genome Institute"/>
            <consortium name="Mycorrhizal Genomics Consortium"/>
            <person name="Kohler A."/>
            <person name="Kuo A."/>
            <person name="Nagy L.G."/>
            <person name="Floudas D."/>
            <person name="Copeland A."/>
            <person name="Barry K.W."/>
            <person name="Cichocki N."/>
            <person name="Veneault-Fourrey C."/>
            <person name="LaButti K."/>
            <person name="Lindquist E.A."/>
            <person name="Lipzen A."/>
            <person name="Lundell T."/>
            <person name="Morin E."/>
            <person name="Murat C."/>
            <person name="Riley R."/>
            <person name="Ohm R."/>
            <person name="Sun H."/>
            <person name="Tunlid A."/>
            <person name="Henrissat B."/>
            <person name="Grigoriev I.V."/>
            <person name="Hibbett D.S."/>
            <person name="Martin F."/>
        </authorList>
    </citation>
    <scope>NUCLEOTIDE SEQUENCE [LARGE SCALE GENOMIC DNA]</scope>
    <source>
        <strain evidence="12">h7</strain>
    </source>
</reference>
<name>A0A0C2XKE9_HEBCY</name>
<evidence type="ECO:0000256" key="1">
    <source>
        <dbReference type="ARBA" id="ARBA00012513"/>
    </source>
</evidence>
<dbReference type="GO" id="GO:0050684">
    <property type="term" value="P:regulation of mRNA processing"/>
    <property type="evidence" value="ECO:0007669"/>
    <property type="project" value="TreeGrafter"/>
</dbReference>
<dbReference type="AlphaFoldDB" id="A0A0C2XKE9"/>
<accession>A0A0C2XKE9</accession>
<keyword evidence="2" id="KW-0723">Serine/threonine-protein kinase</keyword>
<gene>
    <name evidence="11" type="ORF">M413DRAFT_76338</name>
</gene>
<feature type="domain" description="Protein kinase" evidence="10">
    <location>
        <begin position="46"/>
        <end position="415"/>
    </location>
</feature>
<dbReference type="GO" id="GO:0005634">
    <property type="term" value="C:nucleus"/>
    <property type="evidence" value="ECO:0007669"/>
    <property type="project" value="TreeGrafter"/>
</dbReference>
<dbReference type="Pfam" id="PF00069">
    <property type="entry name" value="Pkinase"/>
    <property type="match status" value="1"/>
</dbReference>
<keyword evidence="5" id="KW-0418">Kinase</keyword>
<dbReference type="GO" id="GO:0005737">
    <property type="term" value="C:cytoplasm"/>
    <property type="evidence" value="ECO:0007669"/>
    <property type="project" value="TreeGrafter"/>
</dbReference>
<evidence type="ECO:0000256" key="6">
    <source>
        <dbReference type="ARBA" id="ARBA00022840"/>
    </source>
</evidence>
<evidence type="ECO:0000259" key="10">
    <source>
        <dbReference type="PROSITE" id="PS50011"/>
    </source>
</evidence>
<dbReference type="PROSITE" id="PS00107">
    <property type="entry name" value="PROTEIN_KINASE_ATP"/>
    <property type="match status" value="1"/>
</dbReference>
<sequence>MTSKISVYWDGEQSNVEDPEFRYRRGGLHPIILGDVMTADSPARHYRILHKLGRGAYATVWLAETLHLPSRRYVALKVCAANADSQHELKIFHHLPRDGPHNVIQLLDSFSVQGPNGVHAILVQDVVGQPTAPMRSLTRSASRVISRQLAQGLADLHRHGVVHGGEPMKSLDFHLGNVGVALPPLDDKLIADILSEAGSPACTIVLPRERPSCPQTLPAYVVPPISIIDYLATWDPTLHETRLRAMILDLGSAVLIEERTRPFCTLTEVCAPELVFEFAAHESKPSPTLASDIWSFACTIYEFVIGSRLFGGHCVQPNSYLLSKMARLCGEVPPTWRKYWESQDDLRSRPVSQEVADYQWQYQIEYLTTKKQYKRPEERPTVSEVSEFFQFLRFMLQIDPQRRPSAEQVLNHPWLRGKGRQ</sequence>
<evidence type="ECO:0000256" key="5">
    <source>
        <dbReference type="ARBA" id="ARBA00022777"/>
    </source>
</evidence>
<dbReference type="GO" id="GO:0004674">
    <property type="term" value="F:protein serine/threonine kinase activity"/>
    <property type="evidence" value="ECO:0007669"/>
    <property type="project" value="UniProtKB-KW"/>
</dbReference>
<dbReference type="STRING" id="686832.A0A0C2XKE9"/>
<evidence type="ECO:0000256" key="9">
    <source>
        <dbReference type="PROSITE-ProRule" id="PRU10141"/>
    </source>
</evidence>
<protein>
    <recommendedName>
        <fullName evidence="1">non-specific serine/threonine protein kinase</fullName>
        <ecNumber evidence="1">2.7.11.1</ecNumber>
    </recommendedName>
</protein>
<dbReference type="PROSITE" id="PS50011">
    <property type="entry name" value="PROTEIN_KINASE_DOM"/>
    <property type="match status" value="1"/>
</dbReference>
<evidence type="ECO:0000313" key="12">
    <source>
        <dbReference type="Proteomes" id="UP000053424"/>
    </source>
</evidence>
<dbReference type="PANTHER" id="PTHR47634:SF9">
    <property type="entry name" value="PROTEIN KINASE DOMAIN-CONTAINING PROTEIN-RELATED"/>
    <property type="match status" value="1"/>
</dbReference>
<feature type="binding site" evidence="9">
    <location>
        <position position="77"/>
    </location>
    <ligand>
        <name>ATP</name>
        <dbReference type="ChEBI" id="CHEBI:30616"/>
    </ligand>
</feature>